<dbReference type="SUPFAM" id="SSF53474">
    <property type="entry name" value="alpha/beta-Hydrolases"/>
    <property type="match status" value="1"/>
</dbReference>
<dbReference type="RefSeq" id="WP_158714883.1">
    <property type="nucleotide sequence ID" value="NZ_CP108036.1"/>
</dbReference>
<dbReference type="Gene3D" id="3.40.50.1820">
    <property type="entry name" value="alpha/beta hydrolase"/>
    <property type="match status" value="1"/>
</dbReference>
<evidence type="ECO:0008006" key="4">
    <source>
        <dbReference type="Google" id="ProtNLM"/>
    </source>
</evidence>
<dbReference type="Proteomes" id="UP001432312">
    <property type="component" value="Chromosome"/>
</dbReference>
<proteinExistence type="predicted"/>
<accession>A0ABZ1QJE7</accession>
<evidence type="ECO:0000256" key="1">
    <source>
        <dbReference type="SAM" id="MobiDB-lite"/>
    </source>
</evidence>
<name>A0ABZ1QJE7_9ACTN</name>
<reference evidence="2" key="1">
    <citation type="submission" date="2022-10" db="EMBL/GenBank/DDBJ databases">
        <title>The complete genomes of actinobacterial strains from the NBC collection.</title>
        <authorList>
            <person name="Joergensen T.S."/>
            <person name="Alvarez Arevalo M."/>
            <person name="Sterndorff E.B."/>
            <person name="Faurdal D."/>
            <person name="Vuksanovic O."/>
            <person name="Mourched A.-S."/>
            <person name="Charusanti P."/>
            <person name="Shaw S."/>
            <person name="Blin K."/>
            <person name="Weber T."/>
        </authorList>
    </citation>
    <scope>NUCLEOTIDE SEQUENCE</scope>
    <source>
        <strain evidence="2">NBC_00303</strain>
    </source>
</reference>
<keyword evidence="3" id="KW-1185">Reference proteome</keyword>
<evidence type="ECO:0000313" key="3">
    <source>
        <dbReference type="Proteomes" id="UP001432312"/>
    </source>
</evidence>
<gene>
    <name evidence="2" type="ORF">OHA91_32450</name>
</gene>
<dbReference type="InterPro" id="IPR029058">
    <property type="entry name" value="AB_hydrolase_fold"/>
</dbReference>
<dbReference type="GeneID" id="95500857"/>
<feature type="region of interest" description="Disordered" evidence="1">
    <location>
        <begin position="1"/>
        <end position="28"/>
    </location>
</feature>
<organism evidence="2 3">
    <name type="scientific">Streptomyces erythrochromogenes</name>
    <dbReference type="NCBI Taxonomy" id="285574"/>
    <lineage>
        <taxon>Bacteria</taxon>
        <taxon>Bacillati</taxon>
        <taxon>Actinomycetota</taxon>
        <taxon>Actinomycetes</taxon>
        <taxon>Kitasatosporales</taxon>
        <taxon>Streptomycetaceae</taxon>
        <taxon>Streptomyces</taxon>
    </lineage>
</organism>
<dbReference type="EMBL" id="CP108036">
    <property type="protein sequence ID" value="WUN82814.1"/>
    <property type="molecule type" value="Genomic_DNA"/>
</dbReference>
<evidence type="ECO:0000313" key="2">
    <source>
        <dbReference type="EMBL" id="WUN82814.1"/>
    </source>
</evidence>
<sequence length="232" mass="24406">MTVRRGGGSSSSYRLRRSSPTGPANATVVLSGPGTVSAYDGVGRDDLLLASLTRHLVSGGAQVLQCDMPARHTGVPSEEVDEVARAERLEHLLRAYAHPASGPVSLLGFSLGGHAVLRLLGSTRSRLVDRAVLVGTVVGQKTFVNAPITSLDFVYGSCDLIGYQAVDAPADELPPLTYGPDVYGKWCASRLSCRTEPTVRIHVLNGLGHTLHPCVAEPVMDPVPFLAALTSA</sequence>
<protein>
    <recommendedName>
        <fullName evidence="4">Lipase</fullName>
    </recommendedName>
</protein>